<dbReference type="InterPro" id="IPR000014">
    <property type="entry name" value="PAS"/>
</dbReference>
<proteinExistence type="predicted"/>
<dbReference type="PANTHER" id="PTHR43102">
    <property type="entry name" value="SLR1143 PROTEIN"/>
    <property type="match status" value="1"/>
</dbReference>
<dbReference type="SMART" id="SM00091">
    <property type="entry name" value="PAS"/>
    <property type="match status" value="2"/>
</dbReference>
<comment type="caution">
    <text evidence="3">The sequence shown here is derived from an EMBL/GenBank/DDBJ whole genome shotgun (WGS) entry which is preliminary data.</text>
</comment>
<dbReference type="SUPFAM" id="SSF55781">
    <property type="entry name" value="GAF domain-like"/>
    <property type="match status" value="2"/>
</dbReference>
<evidence type="ECO:0000259" key="1">
    <source>
        <dbReference type="PROSITE" id="PS50112"/>
    </source>
</evidence>
<reference evidence="4" key="1">
    <citation type="journal article" date="2019" name="Int. J. Syst. Evol. Microbiol.">
        <title>The Global Catalogue of Microorganisms (GCM) 10K type strain sequencing project: providing services to taxonomists for standard genome sequencing and annotation.</title>
        <authorList>
            <consortium name="The Broad Institute Genomics Platform"/>
            <consortium name="The Broad Institute Genome Sequencing Center for Infectious Disease"/>
            <person name="Wu L."/>
            <person name="Ma J."/>
        </authorList>
    </citation>
    <scope>NUCLEOTIDE SEQUENCE [LARGE SCALE GENOMIC DNA]</scope>
    <source>
        <strain evidence="4">TBRC 4489</strain>
    </source>
</reference>
<dbReference type="Pfam" id="PF13185">
    <property type="entry name" value="GAF_2"/>
    <property type="match status" value="1"/>
</dbReference>
<dbReference type="InterPro" id="IPR013767">
    <property type="entry name" value="PAS_fold"/>
</dbReference>
<dbReference type="InterPro" id="IPR003018">
    <property type="entry name" value="GAF"/>
</dbReference>
<dbReference type="PROSITE" id="PS50113">
    <property type="entry name" value="PAC"/>
    <property type="match status" value="1"/>
</dbReference>
<dbReference type="SUPFAM" id="SSF55785">
    <property type="entry name" value="PYP-like sensor domain (PAS domain)"/>
    <property type="match status" value="3"/>
</dbReference>
<dbReference type="NCBIfam" id="TIGR00229">
    <property type="entry name" value="sensory_box"/>
    <property type="match status" value="1"/>
</dbReference>
<evidence type="ECO:0000313" key="3">
    <source>
        <dbReference type="EMBL" id="MFC4058934.1"/>
    </source>
</evidence>
<accession>A0ABV8I412</accession>
<dbReference type="Pfam" id="PF08448">
    <property type="entry name" value="PAS_4"/>
    <property type="match status" value="1"/>
</dbReference>
<evidence type="ECO:0000259" key="2">
    <source>
        <dbReference type="PROSITE" id="PS50113"/>
    </source>
</evidence>
<dbReference type="InterPro" id="IPR013655">
    <property type="entry name" value="PAS_fold_3"/>
</dbReference>
<dbReference type="InterPro" id="IPR013656">
    <property type="entry name" value="PAS_4"/>
</dbReference>
<gene>
    <name evidence="3" type="ORF">ACFOWE_11545</name>
</gene>
<dbReference type="InterPro" id="IPR029016">
    <property type="entry name" value="GAF-like_dom_sf"/>
</dbReference>
<feature type="domain" description="PAS" evidence="1">
    <location>
        <begin position="166"/>
        <end position="220"/>
    </location>
</feature>
<sequence length="703" mass="76495">MNADDHVQEPDRVRTLHATGLLEAAEAPLLDRVTAMAVRLLGVRAATVSLADSDRQVVVSAAGTGTPERRSALSQSLCRQVVAAGIPLLVTDARADGRWRDVDAVHDGQPVACAGMPMRAPAGQVLGALCVIDAEPRQWSTAQLGLLEDLTAMAETEIALRLARASAAHLQHVLDDIPEPCLCLDADGTTTVWNTAATRLFGLSAEQAIGRPVDELISPKRSRRDCAHRLHRAQHGDAPAGQRVELTCADGSGREFPAEMIVQTRDVDHRSAWPAVLHDVSGRRRTESELERERTFLAALFDSLDVAVGACDSEGHLIFNQVLRESICSAERPVEMKDWAEVYQLYTPDGTTLLRTEELPLVRALAGERLDGQQIVIRVPGTGPRRFQFNGRPITTADGRRLGAVAVGQDITERHRIEQLRTAQHAVAQALAEAPSSDQAASGVVAAVADALGWTCGEYWQVDPGGETISRLGLWTRPGRDLSALTRDEPDVFPPGQGLAGTVWATDREMWIPDLAADPRDFTRKQTMLRCGLRAAMGLPVRSGRQILGVLTFFSDTVQEADPDLVDLLGGMGAHAGRYMERRRAEELELALAASRRQFDQVIAQIDDYIWTNEITVDGRMRSVYRSPNVAAIIGDELPPDADMAAVTARHVHPDDQAVLTEFIAALNAGKSAQAEYRIIGVDGVTRWVWPRAWTRSTGPSSR</sequence>
<dbReference type="InterPro" id="IPR035965">
    <property type="entry name" value="PAS-like_dom_sf"/>
</dbReference>
<protein>
    <submittedName>
        <fullName evidence="3">GAF domain-containing protein</fullName>
    </submittedName>
</protein>
<dbReference type="InterPro" id="IPR000700">
    <property type="entry name" value="PAS-assoc_C"/>
</dbReference>
<dbReference type="SMART" id="SM00065">
    <property type="entry name" value="GAF"/>
    <property type="match status" value="2"/>
</dbReference>
<dbReference type="Gene3D" id="3.30.450.20">
    <property type="entry name" value="PAS domain"/>
    <property type="match status" value="3"/>
</dbReference>
<dbReference type="RefSeq" id="WP_377287258.1">
    <property type="nucleotide sequence ID" value="NZ_JBHSBM010000016.1"/>
</dbReference>
<dbReference type="PANTHER" id="PTHR43102:SF2">
    <property type="entry name" value="GAF DOMAIN-CONTAINING PROTEIN"/>
    <property type="match status" value="1"/>
</dbReference>
<dbReference type="CDD" id="cd00130">
    <property type="entry name" value="PAS"/>
    <property type="match status" value="1"/>
</dbReference>
<dbReference type="Pfam" id="PF01590">
    <property type="entry name" value="GAF"/>
    <property type="match status" value="1"/>
</dbReference>
<dbReference type="Pfam" id="PF08447">
    <property type="entry name" value="PAS_3"/>
    <property type="match status" value="1"/>
</dbReference>
<name>A0ABV8I412_9ACTN</name>
<feature type="domain" description="PAC" evidence="2">
    <location>
        <begin position="355"/>
        <end position="423"/>
    </location>
</feature>
<organism evidence="3 4">
    <name type="scientific">Planomonospora corallina</name>
    <dbReference type="NCBI Taxonomy" id="1806052"/>
    <lineage>
        <taxon>Bacteria</taxon>
        <taxon>Bacillati</taxon>
        <taxon>Actinomycetota</taxon>
        <taxon>Actinomycetes</taxon>
        <taxon>Streptosporangiales</taxon>
        <taxon>Streptosporangiaceae</taxon>
        <taxon>Planomonospora</taxon>
    </lineage>
</organism>
<dbReference type="Proteomes" id="UP001595850">
    <property type="component" value="Unassembled WGS sequence"/>
</dbReference>
<dbReference type="PROSITE" id="PS50112">
    <property type="entry name" value="PAS"/>
    <property type="match status" value="1"/>
</dbReference>
<dbReference type="EMBL" id="JBHSBM010000016">
    <property type="protein sequence ID" value="MFC4058934.1"/>
    <property type="molecule type" value="Genomic_DNA"/>
</dbReference>
<keyword evidence="4" id="KW-1185">Reference proteome</keyword>
<dbReference type="Gene3D" id="3.30.450.40">
    <property type="match status" value="2"/>
</dbReference>
<dbReference type="Pfam" id="PF00989">
    <property type="entry name" value="PAS"/>
    <property type="match status" value="1"/>
</dbReference>
<evidence type="ECO:0000313" key="4">
    <source>
        <dbReference type="Proteomes" id="UP001595850"/>
    </source>
</evidence>